<reference evidence="1" key="1">
    <citation type="submission" date="2019-08" db="EMBL/GenBank/DDBJ databases">
        <authorList>
            <person name="Kucharzyk K."/>
            <person name="Murdoch R.W."/>
            <person name="Higgins S."/>
            <person name="Loffler F."/>
        </authorList>
    </citation>
    <scope>NUCLEOTIDE SEQUENCE</scope>
</reference>
<proteinExistence type="predicted"/>
<dbReference type="EMBL" id="VSSQ01020057">
    <property type="protein sequence ID" value="MPM64620.1"/>
    <property type="molecule type" value="Genomic_DNA"/>
</dbReference>
<sequence>MELSTIIPTPRMSPDNEITLIEIPTKKKNNSDTTNERGIVTDINSGVLKSLIKKKITKQANSAPAMMLLLRFEIEYSKSSV</sequence>
<comment type="caution">
    <text evidence="1">The sequence shown here is derived from an EMBL/GenBank/DDBJ whole genome shotgun (WGS) entry which is preliminary data.</text>
</comment>
<accession>A0A645BGN4</accession>
<name>A0A645BGN4_9ZZZZ</name>
<organism evidence="1">
    <name type="scientific">bioreactor metagenome</name>
    <dbReference type="NCBI Taxonomy" id="1076179"/>
    <lineage>
        <taxon>unclassified sequences</taxon>
        <taxon>metagenomes</taxon>
        <taxon>ecological metagenomes</taxon>
    </lineage>
</organism>
<protein>
    <submittedName>
        <fullName evidence="1">Uncharacterized protein</fullName>
    </submittedName>
</protein>
<dbReference type="AlphaFoldDB" id="A0A645BGN4"/>
<evidence type="ECO:0000313" key="1">
    <source>
        <dbReference type="EMBL" id="MPM64620.1"/>
    </source>
</evidence>
<gene>
    <name evidence="1" type="ORF">SDC9_111507</name>
</gene>